<evidence type="ECO:0000256" key="5">
    <source>
        <dbReference type="ARBA" id="ARBA00039310"/>
    </source>
</evidence>
<protein>
    <recommendedName>
        <fullName evidence="5">Putative malate dehydrogenase 1B</fullName>
    </recommendedName>
</protein>
<dbReference type="Ensembl" id="ENSSHAT00000034468.1">
    <property type="protein sequence ID" value="ENSSHAP00000040270.1"/>
    <property type="gene ID" value="ENSSHAG00000016820.2"/>
</dbReference>
<dbReference type="InterPro" id="IPR022383">
    <property type="entry name" value="Lactate/malate_DH_C"/>
</dbReference>
<dbReference type="GO" id="GO:0006099">
    <property type="term" value="P:tricarboxylic acid cycle"/>
    <property type="evidence" value="ECO:0007669"/>
    <property type="project" value="UniProtKB-KW"/>
</dbReference>
<feature type="compositionally biased region" description="Acidic residues" evidence="6">
    <location>
        <begin position="518"/>
        <end position="527"/>
    </location>
</feature>
<feature type="domain" description="Lactate/malate dehydrogenase C-terminal" evidence="7">
    <location>
        <begin position="291"/>
        <end position="432"/>
    </location>
</feature>
<dbReference type="PANTHER" id="PTHR23382">
    <property type="entry name" value="MALATE DEHYDROGENASE"/>
    <property type="match status" value="1"/>
</dbReference>
<dbReference type="Pfam" id="PF02866">
    <property type="entry name" value="Ldh_1_C"/>
    <property type="match status" value="1"/>
</dbReference>
<dbReference type="RefSeq" id="XP_003766028.2">
    <property type="nucleotide sequence ID" value="XM_003765980.4"/>
</dbReference>
<evidence type="ECO:0000313" key="8">
    <source>
        <dbReference type="Ensembl" id="ENSSHAP00000040270.1"/>
    </source>
</evidence>
<dbReference type="GO" id="GO:0016615">
    <property type="term" value="F:malate dehydrogenase activity"/>
    <property type="evidence" value="ECO:0007669"/>
    <property type="project" value="InterPro"/>
</dbReference>
<evidence type="ECO:0000313" key="9">
    <source>
        <dbReference type="Proteomes" id="UP000007648"/>
    </source>
</evidence>
<dbReference type="AlphaFoldDB" id="A0A7N4PLQ0"/>
<organism evidence="8 9">
    <name type="scientific">Sarcophilus harrisii</name>
    <name type="common">Tasmanian devil</name>
    <name type="synonym">Sarcophilus laniarius</name>
    <dbReference type="NCBI Taxonomy" id="9305"/>
    <lineage>
        <taxon>Eukaryota</taxon>
        <taxon>Metazoa</taxon>
        <taxon>Chordata</taxon>
        <taxon>Craniata</taxon>
        <taxon>Vertebrata</taxon>
        <taxon>Euteleostomi</taxon>
        <taxon>Mammalia</taxon>
        <taxon>Metatheria</taxon>
        <taxon>Dasyuromorphia</taxon>
        <taxon>Dasyuridae</taxon>
        <taxon>Sarcophilus</taxon>
    </lineage>
</organism>
<dbReference type="OrthoDB" id="1510206at2759"/>
<proteinExistence type="inferred from homology"/>
<dbReference type="KEGG" id="shr:100913593"/>
<keyword evidence="2" id="KW-0816">Tricarboxylic acid cycle</keyword>
<dbReference type="InterPro" id="IPR036291">
    <property type="entry name" value="NAD(P)-bd_dom_sf"/>
</dbReference>
<reference evidence="8 9" key="1">
    <citation type="journal article" date="2011" name="Proc. Natl. Acad. Sci. U.S.A.">
        <title>Genetic diversity and population structure of the endangered marsupial Sarcophilus harrisii (Tasmanian devil).</title>
        <authorList>
            <person name="Miller W."/>
            <person name="Hayes V.M."/>
            <person name="Ratan A."/>
            <person name="Petersen D.C."/>
            <person name="Wittekindt N.E."/>
            <person name="Miller J."/>
            <person name="Walenz B."/>
            <person name="Knight J."/>
            <person name="Qi J."/>
            <person name="Zhao F."/>
            <person name="Wang Q."/>
            <person name="Bedoya-Reina O.C."/>
            <person name="Katiyar N."/>
            <person name="Tomsho L.P."/>
            <person name="Kasson L.M."/>
            <person name="Hardie R.A."/>
            <person name="Woodbridge P."/>
            <person name="Tindall E.A."/>
            <person name="Bertelsen M.F."/>
            <person name="Dixon D."/>
            <person name="Pyecroft S."/>
            <person name="Helgen K.M."/>
            <person name="Lesk A.M."/>
            <person name="Pringle T.H."/>
            <person name="Patterson N."/>
            <person name="Zhang Y."/>
            <person name="Kreiss A."/>
            <person name="Woods G.M."/>
            <person name="Jones M.E."/>
            <person name="Schuster S.C."/>
        </authorList>
    </citation>
    <scope>NUCLEOTIDE SEQUENCE [LARGE SCALE GENOMIC DNA]</scope>
</reference>
<dbReference type="InterPro" id="IPR010945">
    <property type="entry name" value="Malate_DH_type2"/>
</dbReference>
<keyword evidence="9" id="KW-1185">Reference proteome</keyword>
<evidence type="ECO:0000256" key="6">
    <source>
        <dbReference type="SAM" id="MobiDB-lite"/>
    </source>
</evidence>
<comment type="similarity">
    <text evidence="1">Belongs to the LDH/MDH superfamily. MDH type 2 family.</text>
</comment>
<reference evidence="8" key="3">
    <citation type="submission" date="2025-09" db="UniProtKB">
        <authorList>
            <consortium name="Ensembl"/>
        </authorList>
    </citation>
    <scope>IDENTIFICATION</scope>
</reference>
<evidence type="ECO:0000256" key="1">
    <source>
        <dbReference type="ARBA" id="ARBA00009613"/>
    </source>
</evidence>
<dbReference type="Gene3D" id="3.90.110.10">
    <property type="entry name" value="Lactate dehydrogenase/glycoside hydrolase, family 4, C-terminal"/>
    <property type="match status" value="1"/>
</dbReference>
<accession>A0A7N4PLQ0</accession>
<dbReference type="FunFam" id="3.40.50.720:FF:000144">
    <property type="entry name" value="Malate dehydrogenase [NADP]"/>
    <property type="match status" value="1"/>
</dbReference>
<dbReference type="Gene3D" id="3.40.50.720">
    <property type="entry name" value="NAD(P)-binding Rossmann-like Domain"/>
    <property type="match status" value="1"/>
</dbReference>
<dbReference type="FunFam" id="3.90.110.10:FF:000006">
    <property type="entry name" value="putative malate dehydrogenase 1B"/>
    <property type="match status" value="1"/>
</dbReference>
<feature type="region of interest" description="Disordered" evidence="6">
    <location>
        <begin position="505"/>
        <end position="527"/>
    </location>
</feature>
<dbReference type="GO" id="GO:0016616">
    <property type="term" value="F:oxidoreductase activity, acting on the CH-OH group of donors, NAD or NADP as acceptor"/>
    <property type="evidence" value="ECO:0007669"/>
    <property type="project" value="InterPro"/>
</dbReference>
<evidence type="ECO:0000256" key="4">
    <source>
        <dbReference type="ARBA" id="ARBA00023027"/>
    </source>
</evidence>
<sequence>MAKFVIAGKADCPYFAKAELLADYLQRNLPDFQVHKIIQHPDVWKRWLRDLCKKNQWNHKRSPIVWRELLDRGGKGLLLGGFNEFLEHIQLYYGITSKMMTNEMLIIASENLETHIEIEQEKEEIKSVINPINVWITGASCPTSYNLIPILVNGEVFGEDKEISIHILNNNFNEDSLHGIVMEAQDLAAPLLRNISMCTAIEEAFVGAEVIIILNDDIENEFESLENRIRARLPLCELFGSLIEKNAHQSVKVIVAGKTFLNLTTNLIIRYTPSLNPRNVIAVAMVLENEAKAMLARKMKTTASDIKDVIIWGNITGSHHIDLRKAKVFRYDSAIWGPPSFSRYLLNLIFDSEWIRKEFEASVNSWSLTRYFQRGVSSAHCIATVLKFWYHNSPPGEILSMGIISEGEFDTPAGMVFSMPVQCKNGVWFPRTDLTETELTEEIKGAIIHDLQQEKLIALGEVSTYQPYLPVAGITPRENRVRIQIEENLEEEQKDQTEFFSIGSLDFSEGRSSQEPLEGNDFEFYEN</sequence>
<keyword evidence="3" id="KW-0560">Oxidoreductase</keyword>
<dbReference type="Proteomes" id="UP000007648">
    <property type="component" value="Unassembled WGS sequence"/>
</dbReference>
<keyword evidence="4" id="KW-0520">NAD</keyword>
<dbReference type="InParanoid" id="A0A7N4PLQ0"/>
<dbReference type="FunCoup" id="A0A7N4PLQ0">
    <property type="interactions" value="81"/>
</dbReference>
<gene>
    <name evidence="8" type="primary">MDH1B</name>
</gene>
<dbReference type="SUPFAM" id="SSF56327">
    <property type="entry name" value="LDH C-terminal domain-like"/>
    <property type="match status" value="1"/>
</dbReference>
<dbReference type="GeneTree" id="ENSGT00530000063410"/>
<dbReference type="SUPFAM" id="SSF51735">
    <property type="entry name" value="NAD(P)-binding Rossmann-fold domains"/>
    <property type="match status" value="1"/>
</dbReference>
<name>A0A7N4PLQ0_SARHA</name>
<dbReference type="GeneID" id="100913593"/>
<reference evidence="8" key="2">
    <citation type="submission" date="2025-08" db="UniProtKB">
        <authorList>
            <consortium name="Ensembl"/>
        </authorList>
    </citation>
    <scope>IDENTIFICATION</scope>
</reference>
<dbReference type="OMA" id="QHPDVWE"/>
<dbReference type="InterPro" id="IPR015955">
    <property type="entry name" value="Lactate_DH/Glyco_Ohase_4_C"/>
</dbReference>
<dbReference type="GO" id="GO:0006108">
    <property type="term" value="P:malate metabolic process"/>
    <property type="evidence" value="ECO:0007669"/>
    <property type="project" value="InterPro"/>
</dbReference>
<evidence type="ECO:0000256" key="2">
    <source>
        <dbReference type="ARBA" id="ARBA00022532"/>
    </source>
</evidence>
<evidence type="ECO:0000259" key="7">
    <source>
        <dbReference type="Pfam" id="PF02866"/>
    </source>
</evidence>
<dbReference type="CTD" id="130752"/>
<evidence type="ECO:0000256" key="3">
    <source>
        <dbReference type="ARBA" id="ARBA00023002"/>
    </source>
</evidence>